<dbReference type="Pfam" id="PF24299">
    <property type="entry name" value="DUF7483"/>
    <property type="match status" value="1"/>
</dbReference>
<reference evidence="2 3" key="1">
    <citation type="journal article" date="2018" name="Nat. Biotechnol.">
        <title>A standardized bacterial taxonomy based on genome phylogeny substantially revises the tree of life.</title>
        <authorList>
            <person name="Parks D.H."/>
            <person name="Chuvochina M."/>
            <person name="Waite D.W."/>
            <person name="Rinke C."/>
            <person name="Skarshewski A."/>
            <person name="Chaumeil P.A."/>
            <person name="Hugenholtz P."/>
        </authorList>
    </citation>
    <scope>NUCLEOTIDE SEQUENCE [LARGE SCALE GENOMIC DNA]</scope>
    <source>
        <strain evidence="2">UBA11978</strain>
    </source>
</reference>
<dbReference type="Proteomes" id="UP000263517">
    <property type="component" value="Unassembled WGS sequence"/>
</dbReference>
<evidence type="ECO:0000259" key="1">
    <source>
        <dbReference type="Pfam" id="PF24299"/>
    </source>
</evidence>
<evidence type="ECO:0000313" key="3">
    <source>
        <dbReference type="Proteomes" id="UP000263517"/>
    </source>
</evidence>
<dbReference type="InterPro" id="IPR043136">
    <property type="entry name" value="B30.2/SPRY_sf"/>
</dbReference>
<protein>
    <recommendedName>
        <fullName evidence="1">DUF7483 domain-containing protein</fullName>
    </recommendedName>
</protein>
<accession>A0A350P8S2</accession>
<sequence>MNLDYRDSVPDTPTNNFATFNPLDTYAGATTFSEGNLKGVTTSGGTGRQTSTIRPASGKWYAEFYVADSTRFAVGIENGQRTNSAQGGNDVNSIIASYNGQYYYNGGGGSYMSSLSNGNIVQVAMDVDNKLVFIGINNTWQNSATASEIEAGTATNSLGAKASATAATLFQGDMGIFTEDNSGSGAMSSIANFGQDSSFAGNYATANSNADENGFGSFAYAPPTGFLALCSQNLPDVDIIDGTENFNTVLYTGTGSSRSVTGVGFSPDWIWMKSRSDASGHRFYDVVRGAGKGLSSHSTGEEYIETGLTSFDSDGFSLGTQAGTNGSGTSMVAWNWLAGTAFSNDASATSVGTIDSAGEVNTTAGFSVVSYTGTGSAGTIKHGLSAAPEMLIVKNRDTARDWMVYHSALGATKRIWLNYDLAEDSGTAASATWNDTAPTSTVFSIGNNIHINESGDNYIAYCFANVEGYCKVGSYLGNNSSDGTFIYTGFRPAWVMIKKYNAAGQWWGIYDSVRDPDNLVKQRLWANASNAESAYSTDELDFLSNGFKPRGNYDSINGSGSSYLYLAFAEQAFKFSNAR</sequence>
<dbReference type="EMBL" id="DNAN01000640">
    <property type="protein sequence ID" value="HAW77689.1"/>
    <property type="molecule type" value="Genomic_DNA"/>
</dbReference>
<dbReference type="InterPro" id="IPR055906">
    <property type="entry name" value="DUF7483"/>
</dbReference>
<organism evidence="2 3">
    <name type="scientific">Alteromonas australica</name>
    <dbReference type="NCBI Taxonomy" id="589873"/>
    <lineage>
        <taxon>Bacteria</taxon>
        <taxon>Pseudomonadati</taxon>
        <taxon>Pseudomonadota</taxon>
        <taxon>Gammaproteobacteria</taxon>
        <taxon>Alteromonadales</taxon>
        <taxon>Alteromonadaceae</taxon>
        <taxon>Alteromonas/Salinimonas group</taxon>
        <taxon>Alteromonas</taxon>
    </lineage>
</organism>
<proteinExistence type="predicted"/>
<name>A0A350P8S2_9ALTE</name>
<dbReference type="Gene3D" id="2.60.120.920">
    <property type="match status" value="1"/>
</dbReference>
<comment type="caution">
    <text evidence="2">The sequence shown here is derived from an EMBL/GenBank/DDBJ whole genome shotgun (WGS) entry which is preliminary data.</text>
</comment>
<feature type="domain" description="DUF7483" evidence="1">
    <location>
        <begin position="242"/>
        <end position="571"/>
    </location>
</feature>
<gene>
    <name evidence="2" type="ORF">DCW74_18385</name>
</gene>
<dbReference type="AlphaFoldDB" id="A0A350P8S2"/>
<evidence type="ECO:0000313" key="2">
    <source>
        <dbReference type="EMBL" id="HAW77689.1"/>
    </source>
</evidence>